<protein>
    <submittedName>
        <fullName evidence="1">Uncharacterized protein</fullName>
    </submittedName>
</protein>
<feature type="non-terminal residue" evidence="1">
    <location>
        <position position="1"/>
    </location>
</feature>
<proteinExistence type="predicted"/>
<dbReference type="EMBL" id="HACG01030085">
    <property type="protein sequence ID" value="CEK76950.1"/>
    <property type="molecule type" value="Transcribed_RNA"/>
</dbReference>
<dbReference type="AlphaFoldDB" id="A0A0B7AAJ1"/>
<accession>A0A0B7AAJ1</accession>
<evidence type="ECO:0000313" key="1">
    <source>
        <dbReference type="EMBL" id="CEK76950.1"/>
    </source>
</evidence>
<organism evidence="1">
    <name type="scientific">Arion vulgaris</name>
    <dbReference type="NCBI Taxonomy" id="1028688"/>
    <lineage>
        <taxon>Eukaryota</taxon>
        <taxon>Metazoa</taxon>
        <taxon>Spiralia</taxon>
        <taxon>Lophotrochozoa</taxon>
        <taxon>Mollusca</taxon>
        <taxon>Gastropoda</taxon>
        <taxon>Heterobranchia</taxon>
        <taxon>Euthyneura</taxon>
        <taxon>Panpulmonata</taxon>
        <taxon>Eupulmonata</taxon>
        <taxon>Stylommatophora</taxon>
        <taxon>Helicina</taxon>
        <taxon>Arionoidea</taxon>
        <taxon>Arionidae</taxon>
        <taxon>Arion</taxon>
    </lineage>
</organism>
<gene>
    <name evidence="1" type="primary">ORF102281</name>
</gene>
<reference evidence="1" key="1">
    <citation type="submission" date="2014-12" db="EMBL/GenBank/DDBJ databases">
        <title>Insight into the proteome of Arion vulgaris.</title>
        <authorList>
            <person name="Aradska J."/>
            <person name="Bulat T."/>
            <person name="Smidak R."/>
            <person name="Sarate P."/>
            <person name="Gangsoo J."/>
            <person name="Sialana F."/>
            <person name="Bilban M."/>
            <person name="Lubec G."/>
        </authorList>
    </citation>
    <scope>NUCLEOTIDE SEQUENCE</scope>
    <source>
        <tissue evidence="1">Skin</tissue>
    </source>
</reference>
<sequence>LVSCLTIQIFKDDWNRSSTYTTATLSSPSFPGAVGFQTPPRVASPIHDVNHMSPLSFPPMSNYRMNLVP</sequence>
<name>A0A0B7AAJ1_9EUPU</name>